<proteinExistence type="predicted"/>
<evidence type="ECO:0000313" key="1">
    <source>
        <dbReference type="EMBL" id="KKM97825.1"/>
    </source>
</evidence>
<feature type="non-terminal residue" evidence="1">
    <location>
        <position position="115"/>
    </location>
</feature>
<name>A0A0F9PA09_9ZZZZ</name>
<organism evidence="1">
    <name type="scientific">marine sediment metagenome</name>
    <dbReference type="NCBI Taxonomy" id="412755"/>
    <lineage>
        <taxon>unclassified sequences</taxon>
        <taxon>metagenomes</taxon>
        <taxon>ecological metagenomes</taxon>
    </lineage>
</organism>
<reference evidence="1" key="1">
    <citation type="journal article" date="2015" name="Nature">
        <title>Complex archaea that bridge the gap between prokaryotes and eukaryotes.</title>
        <authorList>
            <person name="Spang A."/>
            <person name="Saw J.H."/>
            <person name="Jorgensen S.L."/>
            <person name="Zaremba-Niedzwiedzka K."/>
            <person name="Martijn J."/>
            <person name="Lind A.E."/>
            <person name="van Eijk R."/>
            <person name="Schleper C."/>
            <person name="Guy L."/>
            <person name="Ettema T.J."/>
        </authorList>
    </citation>
    <scope>NUCLEOTIDE SEQUENCE</scope>
</reference>
<dbReference type="AlphaFoldDB" id="A0A0F9PA09"/>
<dbReference type="EMBL" id="LAZR01005703">
    <property type="protein sequence ID" value="KKM97825.1"/>
    <property type="molecule type" value="Genomic_DNA"/>
</dbReference>
<sequence>MPKTIPLMVVKMRVARARELGLDYKAYAAIRQATGRDILALLFSSNALRVMRADAPQIPVHEADILRTVENAQKLALVHLPLSAAAVHSANPVLDHVDVAPQFVASWSQMRGHLG</sequence>
<gene>
    <name evidence="1" type="ORF">LCGC14_1164090</name>
</gene>
<accession>A0A0F9PA09</accession>
<protein>
    <submittedName>
        <fullName evidence="1">Uncharacterized protein</fullName>
    </submittedName>
</protein>
<comment type="caution">
    <text evidence="1">The sequence shown here is derived from an EMBL/GenBank/DDBJ whole genome shotgun (WGS) entry which is preliminary data.</text>
</comment>